<dbReference type="PANTHER" id="PTHR24148:SF73">
    <property type="entry name" value="HET DOMAIN PROTEIN (AFU_ORTHOLOGUE AFUA_8G01020)"/>
    <property type="match status" value="1"/>
</dbReference>
<dbReference type="PANTHER" id="PTHR24148">
    <property type="entry name" value="ANKYRIN REPEAT DOMAIN-CONTAINING PROTEIN 39 HOMOLOG-RELATED"/>
    <property type="match status" value="1"/>
</dbReference>
<dbReference type="InterPro" id="IPR010730">
    <property type="entry name" value="HET"/>
</dbReference>
<dbReference type="HOGENOM" id="CLU_004184_3_4_1"/>
<dbReference type="Pfam" id="PF06985">
    <property type="entry name" value="HET"/>
    <property type="match status" value="1"/>
</dbReference>
<dbReference type="InterPro" id="IPR052895">
    <property type="entry name" value="HetReg/Transcr_Mod"/>
</dbReference>
<dbReference type="Proteomes" id="UP000053789">
    <property type="component" value="Unassembled WGS sequence"/>
</dbReference>
<feature type="domain" description="Heterokaryon incompatibility" evidence="1">
    <location>
        <begin position="48"/>
        <end position="201"/>
    </location>
</feature>
<reference evidence="2" key="1">
    <citation type="submission" date="2015-01" db="EMBL/GenBank/DDBJ databases">
        <title>The Genome Sequence of Cladophialophora bantiana CBS 173.52.</title>
        <authorList>
            <consortium name="The Broad Institute Genomics Platform"/>
            <person name="Cuomo C."/>
            <person name="de Hoog S."/>
            <person name="Gorbushina A."/>
            <person name="Stielow B."/>
            <person name="Teixiera M."/>
            <person name="Abouelleil A."/>
            <person name="Chapman S.B."/>
            <person name="Priest M."/>
            <person name="Young S.K."/>
            <person name="Wortman J."/>
            <person name="Nusbaum C."/>
            <person name="Birren B."/>
        </authorList>
    </citation>
    <scope>NUCLEOTIDE SEQUENCE [LARGE SCALE GENOMIC DNA]</scope>
    <source>
        <strain evidence="2">CBS 173.52</strain>
    </source>
</reference>
<dbReference type="RefSeq" id="XP_016621328.1">
    <property type="nucleotide sequence ID" value="XM_016762381.1"/>
</dbReference>
<gene>
    <name evidence="2" type="ORF">Z519_04636</name>
</gene>
<dbReference type="OrthoDB" id="4146092at2759"/>
<evidence type="ECO:0000313" key="3">
    <source>
        <dbReference type="Proteomes" id="UP000053789"/>
    </source>
</evidence>
<evidence type="ECO:0000313" key="2">
    <source>
        <dbReference type="EMBL" id="KIW94659.1"/>
    </source>
</evidence>
<keyword evidence="3" id="KW-1185">Reference proteome</keyword>
<name>A0A0D2ID25_CLAB1</name>
<protein>
    <recommendedName>
        <fullName evidence="1">Heterokaryon incompatibility domain-containing protein</fullName>
    </recommendedName>
</protein>
<dbReference type="EMBL" id="KN846985">
    <property type="protein sequence ID" value="KIW94659.1"/>
    <property type="molecule type" value="Genomic_DNA"/>
</dbReference>
<accession>A0A0D2ID25</accession>
<evidence type="ECO:0000259" key="1">
    <source>
        <dbReference type="Pfam" id="PF06985"/>
    </source>
</evidence>
<organism evidence="2 3">
    <name type="scientific">Cladophialophora bantiana (strain ATCC 10958 / CBS 173.52 / CDC B-1940 / NIH 8579)</name>
    <name type="common">Xylohypha bantiana</name>
    <dbReference type="NCBI Taxonomy" id="1442370"/>
    <lineage>
        <taxon>Eukaryota</taxon>
        <taxon>Fungi</taxon>
        <taxon>Dikarya</taxon>
        <taxon>Ascomycota</taxon>
        <taxon>Pezizomycotina</taxon>
        <taxon>Eurotiomycetes</taxon>
        <taxon>Chaetothyriomycetidae</taxon>
        <taxon>Chaetothyriales</taxon>
        <taxon>Herpotrichiellaceae</taxon>
        <taxon>Cladophialophora</taxon>
    </lineage>
</organism>
<dbReference type="GeneID" id="27697564"/>
<sequence>MPLSGPFTHLLTATSIRLLDIDPGNTGDSLVCTFHEVDLESSAADPLFSALSYKWGDNKDNRKITVNGHAVVVRRNLYDFLLRARQEGWLYNLWIDALCINQKDIRERNRQVAMMGHIYSRAYRVLIWLGPLGEVESHGLLEFFERCEGENNSVRGVSFGDDFRTLERMRYRWSSLSPSCRRGMVRVLQNPYWLRKWIIQEVFLSGQTAQVVTCHSSHWTSTIPITRIAKGVSHILGDFFLESSAWKPAWEYHMGDYRRYPGSEVDRGPYGGVDLLNTDDEKIDALQLWSFRRFIGYDPNAARFRYTSATGLPLFWETLGDATMTFKPQHLITLMDTFRRHSCSMQHDNVYALLGLADLKPGSLEVDYSCSIEDLARAVWAAMKDDFEGHEVDNCILYTLQIRNRENFSLEPRGCVNKVLDRLKCW</sequence>
<dbReference type="AlphaFoldDB" id="A0A0D2ID25"/>
<proteinExistence type="predicted"/>